<evidence type="ECO:0000256" key="3">
    <source>
        <dbReference type="PROSITE-ProRule" id="PRU00339"/>
    </source>
</evidence>
<dbReference type="SUPFAM" id="SSF46934">
    <property type="entry name" value="UBA-like"/>
    <property type="match status" value="1"/>
</dbReference>
<name>A0A482XNU5_LAOST</name>
<keyword evidence="4" id="KW-0863">Zinc-finger</keyword>
<dbReference type="Gene3D" id="1.10.8.10">
    <property type="entry name" value="DNA helicase RuvA subunit, C-terminal domain"/>
    <property type="match status" value="1"/>
</dbReference>
<feature type="domain" description="C3H1-type" evidence="7">
    <location>
        <begin position="619"/>
        <end position="647"/>
    </location>
</feature>
<evidence type="ECO:0000259" key="6">
    <source>
        <dbReference type="PROSITE" id="PS50102"/>
    </source>
</evidence>
<keyword evidence="9" id="KW-1185">Reference proteome</keyword>
<evidence type="ECO:0000313" key="9">
    <source>
        <dbReference type="Proteomes" id="UP000291343"/>
    </source>
</evidence>
<dbReference type="InterPro" id="IPR000504">
    <property type="entry name" value="RRM_dom"/>
</dbReference>
<dbReference type="InterPro" id="IPR000571">
    <property type="entry name" value="Znf_CCCH"/>
</dbReference>
<dbReference type="OrthoDB" id="6614378at2759"/>
<feature type="domain" description="RRM" evidence="6">
    <location>
        <begin position="384"/>
        <end position="458"/>
    </location>
</feature>
<dbReference type="Pfam" id="PF00515">
    <property type="entry name" value="TPR_1"/>
    <property type="match status" value="1"/>
</dbReference>
<dbReference type="InParanoid" id="A0A482XNU5"/>
<dbReference type="PROSITE" id="PS50102">
    <property type="entry name" value="RRM"/>
    <property type="match status" value="2"/>
</dbReference>
<dbReference type="STRING" id="195883.A0A482XNU5"/>
<dbReference type="PANTHER" id="PTHR47678:SF1">
    <property type="entry name" value="TETRATRICOPEPTIDE REPEAT PROTEIN 31"/>
    <property type="match status" value="1"/>
</dbReference>
<keyword evidence="3" id="KW-0802">TPR repeat</keyword>
<feature type="compositionally biased region" description="Acidic residues" evidence="5">
    <location>
        <begin position="110"/>
        <end position="123"/>
    </location>
</feature>
<evidence type="ECO:0000256" key="1">
    <source>
        <dbReference type="ARBA" id="ARBA00022884"/>
    </source>
</evidence>
<dbReference type="Proteomes" id="UP000291343">
    <property type="component" value="Unassembled WGS sequence"/>
</dbReference>
<dbReference type="InterPro" id="IPR009060">
    <property type="entry name" value="UBA-like_sf"/>
</dbReference>
<dbReference type="SMART" id="SM00028">
    <property type="entry name" value="TPR"/>
    <property type="match status" value="3"/>
</dbReference>
<feature type="compositionally biased region" description="Basic residues" evidence="5">
    <location>
        <begin position="89"/>
        <end position="104"/>
    </location>
</feature>
<feature type="repeat" description="TPR" evidence="3">
    <location>
        <begin position="238"/>
        <end position="271"/>
    </location>
</feature>
<dbReference type="Pfam" id="PF00076">
    <property type="entry name" value="RRM_1"/>
    <property type="match status" value="2"/>
</dbReference>
<dbReference type="Pfam" id="PF13432">
    <property type="entry name" value="TPR_16"/>
    <property type="match status" value="1"/>
</dbReference>
<evidence type="ECO:0000256" key="4">
    <source>
        <dbReference type="PROSITE-ProRule" id="PRU00723"/>
    </source>
</evidence>
<feature type="zinc finger region" description="C3H1-type" evidence="4">
    <location>
        <begin position="619"/>
        <end position="647"/>
    </location>
</feature>
<proteinExistence type="predicted"/>
<dbReference type="SUPFAM" id="SSF48452">
    <property type="entry name" value="TPR-like"/>
    <property type="match status" value="1"/>
</dbReference>
<evidence type="ECO:0000256" key="2">
    <source>
        <dbReference type="PROSITE-ProRule" id="PRU00176"/>
    </source>
</evidence>
<evidence type="ECO:0000259" key="7">
    <source>
        <dbReference type="PROSITE" id="PS50103"/>
    </source>
</evidence>
<sequence>MGSGAPPSFVDALMDHIRQQAFIDCYHSSYGSDSDSDDYSEHGHSEHSKHVHRRKYCYKCVNEADEVARQLIEEEKNEKKTLMNEERKKEKKRQKKQRQKQKKKGNQDEQTQEDEVPIKAEEEDEIDINSAFINRAVEKLNISKQNDGSSEKSNKRTSLNGNNGTKEHPVTPLAFQAFNCATDGNFESAIEKYTEAMKVSPEDFRLYVNRSLCFLQIKEYQKALEDAQLCISFAPDYGRGYLRKGEAYLGLEKYDLAEEAFEEVLKFDPDCQEAANDLMFLKIKKLMDMGYSREQASFAMRSGKSVNDAVQFLIDNPNCCKSNVVEKNNALQGDEVFNSDSDEDQSDVSSVISSAAVSSHASVWDIYDYKTDPYTDVTNPYRCCDLYVGNIAFEISQNIIKSYFERYGTITTLKLMKTSSSALLSYDNWKSASNAMKNLQNAMLLPRTPRIVIKYPGTKIARFLRNDINLNKPEPNKLKVNDKNFCSQTMPPPSPTPSLSSVKSSRTEYEEHFPKIMSPKVNPAQDPSNPTNCSSLYVGNIASKIKEKTLLDSFSKYGKIVSLRIIAESSCAFLNFENGRSAGNAMRWLQNKCLLPGTPPVVIKYPSKAIATQKSQMTPDKPLACYRWRTAGVCELGRQCPFPHIANQKGIAMTHKAMSSPLGIMCS</sequence>
<feature type="region of interest" description="Disordered" evidence="5">
    <location>
        <begin position="31"/>
        <end position="53"/>
    </location>
</feature>
<dbReference type="CDD" id="cd00590">
    <property type="entry name" value="RRM_SF"/>
    <property type="match status" value="2"/>
</dbReference>
<dbReference type="GO" id="GO:0003723">
    <property type="term" value="F:RNA binding"/>
    <property type="evidence" value="ECO:0007669"/>
    <property type="project" value="UniProtKB-UniRule"/>
</dbReference>
<feature type="region of interest" description="Disordered" evidence="5">
    <location>
        <begin position="78"/>
        <end position="123"/>
    </location>
</feature>
<dbReference type="SMART" id="SM00360">
    <property type="entry name" value="RRM"/>
    <property type="match status" value="2"/>
</dbReference>
<organism evidence="8 9">
    <name type="scientific">Laodelphax striatellus</name>
    <name type="common">Small brown planthopper</name>
    <name type="synonym">Delphax striatella</name>
    <dbReference type="NCBI Taxonomy" id="195883"/>
    <lineage>
        <taxon>Eukaryota</taxon>
        <taxon>Metazoa</taxon>
        <taxon>Ecdysozoa</taxon>
        <taxon>Arthropoda</taxon>
        <taxon>Hexapoda</taxon>
        <taxon>Insecta</taxon>
        <taxon>Pterygota</taxon>
        <taxon>Neoptera</taxon>
        <taxon>Paraneoptera</taxon>
        <taxon>Hemiptera</taxon>
        <taxon>Auchenorrhyncha</taxon>
        <taxon>Fulgoroidea</taxon>
        <taxon>Delphacidae</taxon>
        <taxon>Criomorphinae</taxon>
        <taxon>Laodelphax</taxon>
    </lineage>
</organism>
<dbReference type="GO" id="GO:0008270">
    <property type="term" value="F:zinc ion binding"/>
    <property type="evidence" value="ECO:0007669"/>
    <property type="project" value="UniProtKB-KW"/>
</dbReference>
<reference evidence="8 9" key="1">
    <citation type="journal article" date="2017" name="Gigascience">
        <title>Genome sequence of the small brown planthopper, Laodelphax striatellus.</title>
        <authorList>
            <person name="Zhu J."/>
            <person name="Jiang F."/>
            <person name="Wang X."/>
            <person name="Yang P."/>
            <person name="Bao Y."/>
            <person name="Zhao W."/>
            <person name="Wang W."/>
            <person name="Lu H."/>
            <person name="Wang Q."/>
            <person name="Cui N."/>
            <person name="Li J."/>
            <person name="Chen X."/>
            <person name="Luo L."/>
            <person name="Yu J."/>
            <person name="Kang L."/>
            <person name="Cui F."/>
        </authorList>
    </citation>
    <scope>NUCLEOTIDE SEQUENCE [LARGE SCALE GENOMIC DNA]</scope>
    <source>
        <strain evidence="8">Lst14</strain>
    </source>
</reference>
<dbReference type="PANTHER" id="PTHR47678">
    <property type="entry name" value="TETRATRICOPEPTIDE REPEAT PROTEIN 31"/>
    <property type="match status" value="1"/>
</dbReference>
<accession>A0A482XNU5</accession>
<dbReference type="InterPro" id="IPR012677">
    <property type="entry name" value="Nucleotide-bd_a/b_plait_sf"/>
</dbReference>
<dbReference type="Gene3D" id="3.30.70.330">
    <property type="match status" value="2"/>
</dbReference>
<keyword evidence="1 2" id="KW-0694">RNA-binding</keyword>
<protein>
    <submittedName>
        <fullName evidence="8">Uncharacterized protein</fullName>
    </submittedName>
</protein>
<dbReference type="InterPro" id="IPR019734">
    <property type="entry name" value="TPR_rpt"/>
</dbReference>
<feature type="compositionally biased region" description="Basic and acidic residues" evidence="5">
    <location>
        <begin position="78"/>
        <end position="88"/>
    </location>
</feature>
<keyword evidence="4" id="KW-0862">Zinc</keyword>
<comment type="caution">
    <text evidence="8">The sequence shown here is derived from an EMBL/GenBank/DDBJ whole genome shotgun (WGS) entry which is preliminary data.</text>
</comment>
<dbReference type="EMBL" id="QKKF02004629">
    <property type="protein sequence ID" value="RZF47200.1"/>
    <property type="molecule type" value="Genomic_DNA"/>
</dbReference>
<evidence type="ECO:0000256" key="5">
    <source>
        <dbReference type="SAM" id="MobiDB-lite"/>
    </source>
</evidence>
<dbReference type="PROSITE" id="PS50103">
    <property type="entry name" value="ZF_C3H1"/>
    <property type="match status" value="1"/>
</dbReference>
<dbReference type="AlphaFoldDB" id="A0A482XNU5"/>
<dbReference type="Gene3D" id="1.25.40.10">
    <property type="entry name" value="Tetratricopeptide repeat domain"/>
    <property type="match status" value="1"/>
</dbReference>
<evidence type="ECO:0000313" key="8">
    <source>
        <dbReference type="EMBL" id="RZF47200.1"/>
    </source>
</evidence>
<feature type="region of interest" description="Disordered" evidence="5">
    <location>
        <begin position="143"/>
        <end position="168"/>
    </location>
</feature>
<dbReference type="InterPro" id="IPR011990">
    <property type="entry name" value="TPR-like_helical_dom_sf"/>
</dbReference>
<feature type="compositionally biased region" description="Basic and acidic residues" evidence="5">
    <location>
        <begin position="39"/>
        <end position="48"/>
    </location>
</feature>
<gene>
    <name evidence="8" type="ORF">LSTR_LSTR004909</name>
</gene>
<keyword evidence="4" id="KW-0479">Metal-binding</keyword>
<dbReference type="SUPFAM" id="SSF54928">
    <property type="entry name" value="RNA-binding domain, RBD"/>
    <property type="match status" value="2"/>
</dbReference>
<feature type="domain" description="RRM" evidence="6">
    <location>
        <begin position="534"/>
        <end position="608"/>
    </location>
</feature>
<dbReference type="PROSITE" id="PS50005">
    <property type="entry name" value="TPR"/>
    <property type="match status" value="1"/>
</dbReference>
<dbReference type="InterPro" id="IPR035979">
    <property type="entry name" value="RBD_domain_sf"/>
</dbReference>